<proteinExistence type="predicted"/>
<gene>
    <name evidence="1" type="ORF">Cvel_18324</name>
</gene>
<protein>
    <submittedName>
        <fullName evidence="1">Uncharacterized protein</fullName>
    </submittedName>
</protein>
<name>A0A0G4FR56_9ALVE</name>
<organism evidence="1">
    <name type="scientific">Chromera velia CCMP2878</name>
    <dbReference type="NCBI Taxonomy" id="1169474"/>
    <lineage>
        <taxon>Eukaryota</taxon>
        <taxon>Sar</taxon>
        <taxon>Alveolata</taxon>
        <taxon>Colpodellida</taxon>
        <taxon>Chromeraceae</taxon>
        <taxon>Chromera</taxon>
    </lineage>
</organism>
<reference evidence="1" key="1">
    <citation type="submission" date="2014-11" db="EMBL/GenBank/DDBJ databases">
        <authorList>
            <person name="Otto D Thomas"/>
            <person name="Naeem Raeece"/>
        </authorList>
    </citation>
    <scope>NUCLEOTIDE SEQUENCE</scope>
</reference>
<sequence length="175" mass="18846">MQEALQGWDGGVEVEVDFAEPFSSKKAGRSAFKISVADLKFVDDLAVLKMKSSTPDAMWQCCCRGLPDKKAPWIFLGGPGSARYKTPGADYLDGICSSKFLGFCSERVKAKTSTGYLGDGRLGEMYIVPAGSSCSTCLPESMYAYVDENTPEKPAWCEGSYVTIEGTATSVSVKK</sequence>
<evidence type="ECO:0000313" key="1">
    <source>
        <dbReference type="EMBL" id="CEM16953.1"/>
    </source>
</evidence>
<dbReference type="VEuPathDB" id="CryptoDB:Cvel_18324"/>
<dbReference type="AlphaFoldDB" id="A0A0G4FR56"/>
<accession>A0A0G4FR56</accession>
<dbReference type="EMBL" id="CDMZ01000565">
    <property type="protein sequence ID" value="CEM16953.1"/>
    <property type="molecule type" value="Genomic_DNA"/>
</dbReference>